<feature type="transmembrane region" description="Helical" evidence="1">
    <location>
        <begin position="136"/>
        <end position="162"/>
    </location>
</feature>
<feature type="transmembrane region" description="Helical" evidence="1">
    <location>
        <begin position="305"/>
        <end position="323"/>
    </location>
</feature>
<evidence type="ECO:0000256" key="1">
    <source>
        <dbReference type="SAM" id="Phobius"/>
    </source>
</evidence>
<name>A0A089XB83_STRGA</name>
<keyword evidence="3" id="KW-1185">Reference proteome</keyword>
<dbReference type="RefSeq" id="WP_043502092.1">
    <property type="nucleotide sequence ID" value="NZ_CP009438.1"/>
</dbReference>
<feature type="transmembrane region" description="Helical" evidence="1">
    <location>
        <begin position="89"/>
        <end position="115"/>
    </location>
</feature>
<feature type="transmembrane region" description="Helical" evidence="1">
    <location>
        <begin position="182"/>
        <end position="203"/>
    </location>
</feature>
<dbReference type="STRING" id="1907.SGLAU_15970"/>
<proteinExistence type="predicted"/>
<dbReference type="AlphaFoldDB" id="A0A089XB83"/>
<organism evidence="2 3">
    <name type="scientific">Streptomyces glaucescens</name>
    <dbReference type="NCBI Taxonomy" id="1907"/>
    <lineage>
        <taxon>Bacteria</taxon>
        <taxon>Bacillati</taxon>
        <taxon>Actinomycetota</taxon>
        <taxon>Actinomycetes</taxon>
        <taxon>Kitasatosporales</taxon>
        <taxon>Streptomycetaceae</taxon>
        <taxon>Streptomyces</taxon>
    </lineage>
</organism>
<gene>
    <name evidence="2" type="ORF">SGLAU_15970</name>
</gene>
<keyword evidence="1" id="KW-0472">Membrane</keyword>
<dbReference type="OrthoDB" id="3579673at2"/>
<keyword evidence="1 2" id="KW-0812">Transmembrane</keyword>
<dbReference type="eggNOG" id="COG1277">
    <property type="taxonomic scope" value="Bacteria"/>
</dbReference>
<dbReference type="KEGG" id="sgu:SGLAU_15970"/>
<sequence>MTAVTATAAPTAPPSRGPRGLTWLMLRLHRSALWFWLMLLATAAAALLWAYGPGADAARDEFRRMECGPTGTPSLSCDYAGPAYQDYDLALAVGAGLLYLAPLLTAAWAGGALIGRELESGTARLAWTQSVPPARWLAAKLAVPAALIAAGTSALTALHRLVWASDGELREGRREWHHDPGYLANGPLATAHTLLGLAVGVLTGLLVRRALPALAAALAAQLALLWALTSVRPRLWPAETVTGTEGHPGADGMIVEEGVVTAGGERIPDPACLEDIRCSAGREITALYQDYHPAGHFWPLQLAETGIVLALGALAVLAAFRLLRHRTGTAA</sequence>
<evidence type="ECO:0000313" key="2">
    <source>
        <dbReference type="EMBL" id="AIR99176.1"/>
    </source>
</evidence>
<keyword evidence="1" id="KW-1133">Transmembrane helix</keyword>
<feature type="transmembrane region" description="Helical" evidence="1">
    <location>
        <begin position="33"/>
        <end position="52"/>
    </location>
</feature>
<feature type="transmembrane region" description="Helical" evidence="1">
    <location>
        <begin position="210"/>
        <end position="228"/>
    </location>
</feature>
<accession>A0A089XB83</accession>
<protein>
    <submittedName>
        <fullName evidence="2">ABC transporter transmembrane protein</fullName>
    </submittedName>
</protein>
<dbReference type="Proteomes" id="UP000029482">
    <property type="component" value="Chromosome"/>
</dbReference>
<dbReference type="EMBL" id="CP009438">
    <property type="protein sequence ID" value="AIR99176.1"/>
    <property type="molecule type" value="Genomic_DNA"/>
</dbReference>
<reference evidence="3" key="1">
    <citation type="journal article" date="2015" name="J. Biotechnol.">
        <title>Complete genome sequence of the actinobacterium Streptomyces glaucescens GLA.O (DSM 40922) consisting of a linear chromosome and one linear plasmid.</title>
        <authorList>
            <person name="Ortseifen V."/>
            <person name="Winkler A."/>
            <person name="Albersmeier A."/>
            <person name="Wendler S."/>
            <person name="Puhler A."/>
            <person name="Kalinowski J."/>
            <person name="Ruckert C."/>
        </authorList>
    </citation>
    <scope>NUCLEOTIDE SEQUENCE [LARGE SCALE GENOMIC DNA]</scope>
    <source>
        <strain evidence="3">DSM 40922 / GLA O</strain>
    </source>
</reference>
<dbReference type="HOGENOM" id="CLU_066229_0_0_11"/>
<evidence type="ECO:0000313" key="3">
    <source>
        <dbReference type="Proteomes" id="UP000029482"/>
    </source>
</evidence>